<reference evidence="5" key="1">
    <citation type="journal article" date="2011" name="Genome Res.">
        <title>Phylogeny-wide analysis of social amoeba genomes highlights ancient origins for complex intercellular communication.</title>
        <authorList>
            <person name="Heidel A.J."/>
            <person name="Lawal H.M."/>
            <person name="Felder M."/>
            <person name="Schilde C."/>
            <person name="Helps N.R."/>
            <person name="Tunggal B."/>
            <person name="Rivero F."/>
            <person name="John U."/>
            <person name="Schleicher M."/>
            <person name="Eichinger L."/>
            <person name="Platzer M."/>
            <person name="Noegel A.A."/>
            <person name="Schaap P."/>
            <person name="Gloeckner G."/>
        </authorList>
    </citation>
    <scope>NUCLEOTIDE SEQUENCE [LARGE SCALE GENOMIC DNA]</scope>
    <source>
        <strain evidence="5">SH3</strain>
    </source>
</reference>
<dbReference type="Pfam" id="PF25767">
    <property type="entry name" value="ARM_TBCD_2nd"/>
    <property type="match status" value="1"/>
</dbReference>
<dbReference type="RefSeq" id="XP_004359482.1">
    <property type="nucleotide sequence ID" value="XM_004359425.1"/>
</dbReference>
<evidence type="ECO:0000259" key="3">
    <source>
        <dbReference type="Pfam" id="PF25767"/>
    </source>
</evidence>
<dbReference type="KEGG" id="dfa:DFA_01518"/>
<evidence type="ECO:0000259" key="2">
    <source>
        <dbReference type="Pfam" id="PF12612"/>
    </source>
</evidence>
<dbReference type="AlphaFoldDB" id="F4PT56"/>
<dbReference type="OMA" id="EPHEAWH"/>
<dbReference type="OrthoDB" id="10253476at2759"/>
<dbReference type="SUPFAM" id="SSF48371">
    <property type="entry name" value="ARM repeat"/>
    <property type="match status" value="1"/>
</dbReference>
<dbReference type="InterPro" id="IPR016024">
    <property type="entry name" value="ARM-type_fold"/>
</dbReference>
<dbReference type="Gene3D" id="1.25.10.10">
    <property type="entry name" value="Leucine-rich Repeat Variant"/>
    <property type="match status" value="1"/>
</dbReference>
<keyword evidence="1" id="KW-0143">Chaperone</keyword>
<name>F4PT56_CACFS</name>
<sequence length="1267" mass="144397">MTDQRGFYEGSEENRSTAINYSNQIPIAGYESLTELADTEQCQHRAFVFEAQELMALVQRVSTYQSATTKDDNIEFMATRITFILEQYQEQSNLLDKYLGDIVSMIITPLLNHVHDSFNKKKLSTTQKVDDHWIGLCYKILYTCTKVRGAKTIVKLFPHQVQDLLPVTLLLENRLKDFYSQEKETIVDDESSKTTYRIQWEEIYIISLWLSLLIIIPFKFSSVDGKNPEDDQDSLSNRIIRLCKMALGHSSKIRDSVAELLSKLLTRPDMNNQLVQYLQWCTSTIDGIRSQVATSEQNLYNIGISTTLSLLFKRADRKLLQLDDHLYQQIIQSIKDSSIERVNQKLYTKLLQRMALFILPQTNNASWRYQRVIKRLLQNNQHSLSSDQQEGEHQLPPESSAKIEEIIEILMSDGLGNKDTTVRWTSAKAMGRIIGLLDQEMGEQVIGFIFTCFEGEPDPFAWHGGCLALAELCRRGLILPDNIGNLVEKVNKALFLDVLKGSYSVGSYVRDAACYVAWALARTYQPSVLEPFSSQLASNLLVVSMFDREINCRKSASAAFQELVGRLGGMTIPHGIDIVQIVDYQAVGNRKHSYLEIAPIIAKFAPYYEAIVNHLVTSKIGHWDIEIRQLTSKALKELTTINPSFCISHLPFIIQQTKSDELNIKHGYILSLSQILFGVSKLLNNNNLKSDILMILSDRKYEKIFKGKGGMYIRLSLCKLIYVICILNLELETHNSSTSQSSTASLSLKEKILLLKSKKTGSSTVPQPLSATPSSSSNSYLTVLTFLEENIQHPLEEIQKEAAISTRIFLTNYMSTLEKEQQLGLLVKKYCDLLKNDLNRSTRRGASLFIGNLPEQYYLDHEILDIVIYPLYDEKLKDIETRVNSLNSLKRLFTIYYDRSRMTLQLFDKIFRSLMDATEDYCVDRRGDIGSWSRELSCQILNDLVLLDLKNGGGQSPNITKSSFSQYFCKLLQLAGEKLDKIRETCCLLIVQLVNNQQLESYIDNASELKDIFNAIPPKPTIMNWSRSDMAFPRLCKVLNYGSYRYPLLLGLFSSIGGSSRSLAEDVITNIQEIDRNLLLGTSFELLGNSIDRTKIPNFKSVSFLFNSQLFDQIQNNETNEKIFFKVKESIIDCNDIILLFSVVPLISYFTKDIFNSKIKTESIGLLLGLLSNKFPRVRKFASQEMIYRFGSNKLATDLLSKTEWDQEINLETLDLLYKHFGIENKKVGIVVSKKQDTKSIDQSNSSPVVLNIDNQLPEDSEDLMEI</sequence>
<gene>
    <name evidence="4" type="primary">tbcD</name>
    <name evidence="4" type="ORF">DFA_01518</name>
</gene>
<proteinExistence type="predicted"/>
<dbReference type="InterPro" id="IPR011989">
    <property type="entry name" value="ARM-like"/>
</dbReference>
<protein>
    <submittedName>
        <fullName evidence="4">Tubulin folding cofactor D</fullName>
    </submittedName>
</protein>
<feature type="domain" description="Tubulin-folding cofactor D ARM repeats" evidence="3">
    <location>
        <begin position="344"/>
        <end position="576"/>
    </location>
</feature>
<feature type="domain" description="Tubulin-folding cofactor D C-terminal" evidence="2">
    <location>
        <begin position="966"/>
        <end position="1137"/>
    </location>
</feature>
<dbReference type="InterPro" id="IPR033162">
    <property type="entry name" value="TBCD"/>
</dbReference>
<accession>F4PT56</accession>
<dbReference type="GO" id="GO:0048487">
    <property type="term" value="F:beta-tubulin binding"/>
    <property type="evidence" value="ECO:0007669"/>
    <property type="project" value="InterPro"/>
</dbReference>
<dbReference type="PANTHER" id="PTHR12658:SF0">
    <property type="entry name" value="TUBULIN-SPECIFIC CHAPERONE D"/>
    <property type="match status" value="1"/>
</dbReference>
<dbReference type="EMBL" id="GL883010">
    <property type="protein sequence ID" value="EGG21632.1"/>
    <property type="molecule type" value="Genomic_DNA"/>
</dbReference>
<evidence type="ECO:0000313" key="5">
    <source>
        <dbReference type="Proteomes" id="UP000007797"/>
    </source>
</evidence>
<dbReference type="GO" id="GO:0007021">
    <property type="term" value="P:tubulin complex assembly"/>
    <property type="evidence" value="ECO:0007669"/>
    <property type="project" value="InterPro"/>
</dbReference>
<dbReference type="GO" id="GO:0007023">
    <property type="term" value="P:post-chaperonin tubulin folding pathway"/>
    <property type="evidence" value="ECO:0007669"/>
    <property type="project" value="InterPro"/>
</dbReference>
<dbReference type="GeneID" id="14874046"/>
<dbReference type="STRING" id="1054147.F4PT56"/>
<evidence type="ECO:0000313" key="4">
    <source>
        <dbReference type="EMBL" id="EGG21632.1"/>
    </source>
</evidence>
<organism evidence="4 5">
    <name type="scientific">Cavenderia fasciculata</name>
    <name type="common">Slime mold</name>
    <name type="synonym">Dictyostelium fasciculatum</name>
    <dbReference type="NCBI Taxonomy" id="261658"/>
    <lineage>
        <taxon>Eukaryota</taxon>
        <taxon>Amoebozoa</taxon>
        <taxon>Evosea</taxon>
        <taxon>Eumycetozoa</taxon>
        <taxon>Dictyostelia</taxon>
        <taxon>Acytosteliales</taxon>
        <taxon>Cavenderiaceae</taxon>
        <taxon>Cavenderia</taxon>
    </lineage>
</organism>
<dbReference type="Pfam" id="PF12612">
    <property type="entry name" value="TFCD_C"/>
    <property type="match status" value="1"/>
</dbReference>
<dbReference type="Pfam" id="PF23579">
    <property type="entry name" value="ARM_TBCD"/>
    <property type="match status" value="1"/>
</dbReference>
<dbReference type="PANTHER" id="PTHR12658">
    <property type="entry name" value="BETA-TUBULIN COFACTOR D"/>
    <property type="match status" value="1"/>
</dbReference>
<keyword evidence="5" id="KW-1185">Reference proteome</keyword>
<dbReference type="GO" id="GO:0000226">
    <property type="term" value="P:microtubule cytoskeleton organization"/>
    <property type="evidence" value="ECO:0007669"/>
    <property type="project" value="TreeGrafter"/>
</dbReference>
<dbReference type="InterPro" id="IPR022577">
    <property type="entry name" value="TBCD_C"/>
</dbReference>
<evidence type="ECO:0000256" key="1">
    <source>
        <dbReference type="ARBA" id="ARBA00023186"/>
    </source>
</evidence>
<dbReference type="Proteomes" id="UP000007797">
    <property type="component" value="Unassembled WGS sequence"/>
</dbReference>
<dbReference type="InterPro" id="IPR058033">
    <property type="entry name" value="ARM_TBCD_2nd"/>
</dbReference>
<dbReference type="GO" id="GO:0005096">
    <property type="term" value="F:GTPase activator activity"/>
    <property type="evidence" value="ECO:0007669"/>
    <property type="project" value="InterPro"/>
</dbReference>